<dbReference type="PROSITE" id="PS51253">
    <property type="entry name" value="HTH_CENPB"/>
    <property type="match status" value="1"/>
</dbReference>
<dbReference type="InterPro" id="IPR006600">
    <property type="entry name" value="HTH_CenpB_DNA-bd_dom"/>
</dbReference>
<organism evidence="3 4">
    <name type="scientific">Chiloscyllium punctatum</name>
    <name type="common">Brownbanded bambooshark</name>
    <name type="synonym">Hemiscyllium punctatum</name>
    <dbReference type="NCBI Taxonomy" id="137246"/>
    <lineage>
        <taxon>Eukaryota</taxon>
        <taxon>Metazoa</taxon>
        <taxon>Chordata</taxon>
        <taxon>Craniata</taxon>
        <taxon>Vertebrata</taxon>
        <taxon>Chondrichthyes</taxon>
        <taxon>Elasmobranchii</taxon>
        <taxon>Galeomorphii</taxon>
        <taxon>Galeoidea</taxon>
        <taxon>Orectolobiformes</taxon>
        <taxon>Hemiscylliidae</taxon>
        <taxon>Chiloscyllium</taxon>
    </lineage>
</organism>
<evidence type="ECO:0000256" key="1">
    <source>
        <dbReference type="ARBA" id="ARBA00023125"/>
    </source>
</evidence>
<evidence type="ECO:0000313" key="4">
    <source>
        <dbReference type="Proteomes" id="UP000287033"/>
    </source>
</evidence>
<comment type="caution">
    <text evidence="3">The sequence shown here is derived from an EMBL/GenBank/DDBJ whole genome shotgun (WGS) entry which is preliminary data.</text>
</comment>
<protein>
    <recommendedName>
        <fullName evidence="2">HTH CENPB-type domain-containing protein</fullName>
    </recommendedName>
</protein>
<sequence length="147" mass="16991">MYGQNESSVCEVVKNKIKIQSSFAVAPQTVKVMLTASDKLLVMMDKALNLWVEDMNRKHMPIDSNLLQQKAVSLYEDFKKESIEEKDTKPFTARRGWLPRFRNRHNLKNIKITAEAASDEDEAGATFPTKIEEVDRGRRLHPKLQMR</sequence>
<dbReference type="STRING" id="137246.A0A401RL88"/>
<dbReference type="Pfam" id="PF03221">
    <property type="entry name" value="HTH_Tnp_Tc5"/>
    <property type="match status" value="1"/>
</dbReference>
<dbReference type="Proteomes" id="UP000287033">
    <property type="component" value="Unassembled WGS sequence"/>
</dbReference>
<proteinExistence type="predicted"/>
<keyword evidence="1" id="KW-0238">DNA-binding</keyword>
<dbReference type="InterPro" id="IPR009057">
    <property type="entry name" value="Homeodomain-like_sf"/>
</dbReference>
<keyword evidence="4" id="KW-1185">Reference proteome</keyword>
<feature type="domain" description="HTH CENPB-type" evidence="2">
    <location>
        <begin position="32"/>
        <end position="111"/>
    </location>
</feature>
<accession>A0A401RL88</accession>
<dbReference type="SMART" id="SM00674">
    <property type="entry name" value="CENPB"/>
    <property type="match status" value="1"/>
</dbReference>
<reference evidence="3 4" key="1">
    <citation type="journal article" date="2018" name="Nat. Ecol. Evol.">
        <title>Shark genomes provide insights into elasmobranch evolution and the origin of vertebrates.</title>
        <authorList>
            <person name="Hara Y"/>
            <person name="Yamaguchi K"/>
            <person name="Onimaru K"/>
            <person name="Kadota M"/>
            <person name="Koyanagi M"/>
            <person name="Keeley SD"/>
            <person name="Tatsumi K"/>
            <person name="Tanaka K"/>
            <person name="Motone F"/>
            <person name="Kageyama Y"/>
            <person name="Nozu R"/>
            <person name="Adachi N"/>
            <person name="Nishimura O"/>
            <person name="Nakagawa R"/>
            <person name="Tanegashima C"/>
            <person name="Kiyatake I"/>
            <person name="Matsumoto R"/>
            <person name="Murakumo K"/>
            <person name="Nishida K"/>
            <person name="Terakita A"/>
            <person name="Kuratani S"/>
            <person name="Sato K"/>
            <person name="Hyodo S Kuraku.S."/>
        </authorList>
    </citation>
    <scope>NUCLEOTIDE SEQUENCE [LARGE SCALE GENOMIC DNA]</scope>
</reference>
<dbReference type="InterPro" id="IPR050863">
    <property type="entry name" value="CenT-Element_Derived"/>
</dbReference>
<dbReference type="GO" id="GO:0003677">
    <property type="term" value="F:DNA binding"/>
    <property type="evidence" value="ECO:0007669"/>
    <property type="project" value="UniProtKB-KW"/>
</dbReference>
<dbReference type="EMBL" id="BEZZ01001480">
    <property type="protein sequence ID" value="GCC18947.1"/>
    <property type="molecule type" value="Genomic_DNA"/>
</dbReference>
<dbReference type="Gene3D" id="1.10.10.60">
    <property type="entry name" value="Homeodomain-like"/>
    <property type="match status" value="1"/>
</dbReference>
<dbReference type="PANTHER" id="PTHR19303:SF52">
    <property type="entry name" value="TIGGER TRANSPOSABLE ELEMENT-DERIVED PROTEIN 6"/>
    <property type="match status" value="1"/>
</dbReference>
<dbReference type="GO" id="GO:0005634">
    <property type="term" value="C:nucleus"/>
    <property type="evidence" value="ECO:0007669"/>
    <property type="project" value="TreeGrafter"/>
</dbReference>
<name>A0A401RL88_CHIPU</name>
<dbReference type="PANTHER" id="PTHR19303">
    <property type="entry name" value="TRANSPOSON"/>
    <property type="match status" value="1"/>
</dbReference>
<dbReference type="AlphaFoldDB" id="A0A401RL88"/>
<dbReference type="OrthoDB" id="125347at2759"/>
<dbReference type="SUPFAM" id="SSF46689">
    <property type="entry name" value="Homeodomain-like"/>
    <property type="match status" value="1"/>
</dbReference>
<evidence type="ECO:0000259" key="2">
    <source>
        <dbReference type="PROSITE" id="PS51253"/>
    </source>
</evidence>
<evidence type="ECO:0000313" key="3">
    <source>
        <dbReference type="EMBL" id="GCC18947.1"/>
    </source>
</evidence>
<gene>
    <name evidence="3" type="ORF">chiPu_0018134</name>
</gene>